<keyword evidence="3 7" id="KW-0371">Homeobox</keyword>
<accession>A0A1B2U6U4</accession>
<evidence type="ECO:0000256" key="3">
    <source>
        <dbReference type="ARBA" id="ARBA00023155"/>
    </source>
</evidence>
<dbReference type="GO" id="GO:0003677">
    <property type="term" value="F:DNA binding"/>
    <property type="evidence" value="ECO:0007669"/>
    <property type="project" value="UniProtKB-KW"/>
</dbReference>
<comment type="similarity">
    <text evidence="1">Belongs to the TALE/M-ATYP homeobox family.</text>
</comment>
<dbReference type="CDD" id="cd00086">
    <property type="entry name" value="homeodomain"/>
    <property type="match status" value="1"/>
</dbReference>
<proteinExistence type="inferred from homology"/>
<evidence type="ECO:0000256" key="4">
    <source>
        <dbReference type="ARBA" id="ARBA00023242"/>
    </source>
</evidence>
<dbReference type="GO" id="GO:0006355">
    <property type="term" value="P:regulation of DNA-templated transcription"/>
    <property type="evidence" value="ECO:0007669"/>
    <property type="project" value="InterPro"/>
</dbReference>
<evidence type="ECO:0000259" key="6">
    <source>
        <dbReference type="Pfam" id="PF05920"/>
    </source>
</evidence>
<evidence type="ECO:0000256" key="1">
    <source>
        <dbReference type="ARBA" id="ARBA00005800"/>
    </source>
</evidence>
<dbReference type="SUPFAM" id="SSF46689">
    <property type="entry name" value="Homeodomain-like"/>
    <property type="match status" value="1"/>
</dbReference>
<feature type="domain" description="KN homeodomain" evidence="6">
    <location>
        <begin position="154"/>
        <end position="193"/>
    </location>
</feature>
<dbReference type="AlphaFoldDB" id="A0A1B2U6U4"/>
<dbReference type="EMBL" id="KU852595">
    <property type="protein sequence ID" value="AOC97458.1"/>
    <property type="molecule type" value="Genomic_DNA"/>
</dbReference>
<dbReference type="InterPro" id="IPR008422">
    <property type="entry name" value="KN_HD"/>
</dbReference>
<evidence type="ECO:0000256" key="2">
    <source>
        <dbReference type="ARBA" id="ARBA00023125"/>
    </source>
</evidence>
<feature type="compositionally biased region" description="Pro residues" evidence="5">
    <location>
        <begin position="121"/>
        <end position="133"/>
    </location>
</feature>
<gene>
    <name evidence="7" type="primary">HD1-7</name>
</gene>
<dbReference type="InterPro" id="IPR001356">
    <property type="entry name" value="HD"/>
</dbReference>
<dbReference type="Pfam" id="PF05920">
    <property type="entry name" value="Homeobox_KN"/>
    <property type="match status" value="1"/>
</dbReference>
<name>A0A1B2U6U4_FLAVE</name>
<evidence type="ECO:0000256" key="5">
    <source>
        <dbReference type="SAM" id="MobiDB-lite"/>
    </source>
</evidence>
<keyword evidence="4" id="KW-0539">Nucleus</keyword>
<sequence length="510" mass="55349">MGHQLQPPPLVLHTAVLISSTTAIMSAVKEESIREQLLTTVDGFLLAQRTSESAMESFNSSWNKLQDEIITLDDAGSLSTSLLELAETVASTVDALCQSLMTLHLESTEVLQSSFGDPRRPSPPTPSPTPPSPSEKRCTPEASHPPLSESCWPWLRDNLHNPYPPSSVKASIASQTGSSIDAVADWFSSARRRVGWTKIQKTHFSTRKQMVDAATVYFHPPHPPVDTPFEINTAFALMAQVVRELCCDKSGPSHVAEEVAGAVKHLKRKRSDYSSGKSAKRRLDGIAPVTPRNEKRSKSCNTPHPAEPLSHATTPSRAPKRRSSESDISHGDSVPNKRARRVASDPTTPSTSTSSPSDDLSSPSTHQDGHSPPPLCLYTPADLDNWVMGVSPQGPLSFETYDYTFPAELHNPVDFDGFSPDPVAVSVTPFDETFNAGSLGAEPDAAMFDLDAYLLGLVHLNEPSIHTSAPDNLAPFSNPFGIESLTSWNWDSTPLWIPDASNINFVSLGM</sequence>
<evidence type="ECO:0000313" key="7">
    <source>
        <dbReference type="EMBL" id="AOC97458.1"/>
    </source>
</evidence>
<dbReference type="Gene3D" id="1.10.10.60">
    <property type="entry name" value="Homeodomain-like"/>
    <property type="match status" value="1"/>
</dbReference>
<feature type="region of interest" description="Disordered" evidence="5">
    <location>
        <begin position="111"/>
        <end position="144"/>
    </location>
</feature>
<reference evidence="7" key="1">
    <citation type="submission" date="2016-03" db="EMBL/GenBank/DDBJ databases">
        <title>Screening and functional analysis of regulators involved in fruiting body formation of Flammulina velutipes.</title>
        <authorList>
            <person name="Wang W."/>
            <person name="Xie B."/>
            <person name="van Peer A.F."/>
        </authorList>
    </citation>
    <scope>NUCLEOTIDE SEQUENCE</scope>
    <source>
        <strain evidence="7">Fv25-3</strain>
    </source>
</reference>
<feature type="compositionally biased region" description="Low complexity" evidence="5">
    <location>
        <begin position="344"/>
        <end position="365"/>
    </location>
</feature>
<organism evidence="7">
    <name type="scientific">Flammulina velutipes</name>
    <name type="common">Agaricus velutipes</name>
    <dbReference type="NCBI Taxonomy" id="38945"/>
    <lineage>
        <taxon>Eukaryota</taxon>
        <taxon>Fungi</taxon>
        <taxon>Dikarya</taxon>
        <taxon>Basidiomycota</taxon>
        <taxon>Agaricomycotina</taxon>
        <taxon>Agaricomycetes</taxon>
        <taxon>Agaricomycetidae</taxon>
        <taxon>Agaricales</taxon>
        <taxon>Marasmiineae</taxon>
        <taxon>Physalacriaceae</taxon>
        <taxon>Flammulina</taxon>
    </lineage>
</organism>
<keyword evidence="2 7" id="KW-0238">DNA-binding</keyword>
<feature type="region of interest" description="Disordered" evidence="5">
    <location>
        <begin position="264"/>
        <end position="377"/>
    </location>
</feature>
<protein>
    <submittedName>
        <fullName evidence="7">Homeodomain 1 protein</fullName>
    </submittedName>
</protein>
<dbReference type="InterPro" id="IPR009057">
    <property type="entry name" value="Homeodomain-like_sf"/>
</dbReference>